<dbReference type="EMBL" id="LR217715">
    <property type="protein sequence ID" value="VFP82880.1"/>
    <property type="molecule type" value="Genomic_DNA"/>
</dbReference>
<keyword evidence="4 6" id="KW-1133">Transmembrane helix</keyword>
<feature type="transmembrane region" description="Helical" evidence="6">
    <location>
        <begin position="182"/>
        <end position="201"/>
    </location>
</feature>
<dbReference type="PANTHER" id="PTHR30238:SF4">
    <property type="entry name" value="SLL1022 PROTEIN"/>
    <property type="match status" value="1"/>
</dbReference>
<feature type="transmembrane region" description="Helical" evidence="6">
    <location>
        <begin position="48"/>
        <end position="69"/>
    </location>
</feature>
<dbReference type="RefSeq" id="WP_157988297.1">
    <property type="nucleotide sequence ID" value="NZ_LR217715.1"/>
</dbReference>
<reference evidence="7 8" key="1">
    <citation type="submission" date="2019-02" db="EMBL/GenBank/DDBJ databases">
        <authorList>
            <person name="Manzano-Marin A."/>
            <person name="Manzano-Marin A."/>
        </authorList>
    </citation>
    <scope>NUCLEOTIDE SEQUENCE [LARGE SCALE GENOMIC DNA]</scope>
    <source>
        <strain evidence="7 8">ErCikochiana</strain>
    </source>
</reference>
<organism evidence="7 8">
    <name type="scientific">Candidatus Erwinia haradaeae</name>
    <dbReference type="NCBI Taxonomy" id="1922217"/>
    <lineage>
        <taxon>Bacteria</taxon>
        <taxon>Pseudomonadati</taxon>
        <taxon>Pseudomonadota</taxon>
        <taxon>Gammaproteobacteria</taxon>
        <taxon>Enterobacterales</taxon>
        <taxon>Erwiniaceae</taxon>
        <taxon>Erwinia</taxon>
    </lineage>
</organism>
<dbReference type="GO" id="GO:0016020">
    <property type="term" value="C:membrane"/>
    <property type="evidence" value="ECO:0007669"/>
    <property type="project" value="UniProtKB-SubCell"/>
</dbReference>
<dbReference type="Pfam" id="PF03741">
    <property type="entry name" value="TerC"/>
    <property type="match status" value="1"/>
</dbReference>
<evidence type="ECO:0000256" key="4">
    <source>
        <dbReference type="ARBA" id="ARBA00022989"/>
    </source>
</evidence>
<evidence type="ECO:0000256" key="6">
    <source>
        <dbReference type="SAM" id="Phobius"/>
    </source>
</evidence>
<feature type="transmembrane region" description="Helical" evidence="6">
    <location>
        <begin position="122"/>
        <end position="140"/>
    </location>
</feature>
<comment type="similarity">
    <text evidence="2">Belongs to the TerC family.</text>
</comment>
<gene>
    <name evidence="7" type="primary">ygdQ</name>
    <name evidence="7" type="ORF">ERCIKOCA2762_120</name>
</gene>
<dbReference type="AlphaFoldDB" id="A0A451D996"/>
<evidence type="ECO:0000256" key="5">
    <source>
        <dbReference type="ARBA" id="ARBA00023136"/>
    </source>
</evidence>
<feature type="transmembrane region" description="Helical" evidence="6">
    <location>
        <begin position="89"/>
        <end position="110"/>
    </location>
</feature>
<name>A0A451D996_9GAMM</name>
<sequence>MYEWITNPDMWLSLGTLTILEVILGIDNIIFLMLVVEKLPKQQQHSAHLIGMTAAMIMRLILLVSITKIMHCTGPLFVVEGHHFSIRDIILLLGGVFLLLSSSIELYTNIQGISCSKNTHAYPFWGAIIQIILLDMVFSLDSIITAVGLSAHLIIMMTAVIIAVLVMMLFSNIISSYINHNPSIKILALSALILIGMALILESFDIIIIKNYIYFAIFFSGIVATLEDKRNKKLSLHN</sequence>
<evidence type="ECO:0000256" key="3">
    <source>
        <dbReference type="ARBA" id="ARBA00022692"/>
    </source>
</evidence>
<protein>
    <submittedName>
        <fullName evidence="7">UPF0053 inner membrane protein YgdQ</fullName>
    </submittedName>
</protein>
<dbReference type="PANTHER" id="PTHR30238">
    <property type="entry name" value="MEMBRANE BOUND PREDICTED REDOX MODULATOR"/>
    <property type="match status" value="1"/>
</dbReference>
<dbReference type="OrthoDB" id="9805314at2"/>
<evidence type="ECO:0000256" key="1">
    <source>
        <dbReference type="ARBA" id="ARBA00004141"/>
    </source>
</evidence>
<evidence type="ECO:0000313" key="7">
    <source>
        <dbReference type="EMBL" id="VFP82880.1"/>
    </source>
</evidence>
<feature type="transmembrane region" description="Helical" evidence="6">
    <location>
        <begin position="12"/>
        <end position="36"/>
    </location>
</feature>
<dbReference type="Proteomes" id="UP000294368">
    <property type="component" value="Chromosome"/>
</dbReference>
<keyword evidence="3 6" id="KW-0812">Transmembrane</keyword>
<keyword evidence="5 6" id="KW-0472">Membrane</keyword>
<feature type="transmembrane region" description="Helical" evidence="6">
    <location>
        <begin position="146"/>
        <end position="170"/>
    </location>
</feature>
<evidence type="ECO:0000256" key="2">
    <source>
        <dbReference type="ARBA" id="ARBA00007511"/>
    </source>
</evidence>
<accession>A0A451D996</accession>
<proteinExistence type="inferred from homology"/>
<comment type="subcellular location">
    <subcellularLocation>
        <location evidence="1">Membrane</location>
        <topology evidence="1">Multi-pass membrane protein</topology>
    </subcellularLocation>
</comment>
<dbReference type="InterPro" id="IPR005496">
    <property type="entry name" value="Integral_membrane_TerC"/>
</dbReference>
<evidence type="ECO:0000313" key="8">
    <source>
        <dbReference type="Proteomes" id="UP000294368"/>
    </source>
</evidence>